<evidence type="ECO:0000256" key="2">
    <source>
        <dbReference type="ARBA" id="ARBA00023239"/>
    </source>
</evidence>
<feature type="domain" description="Class II aldolase/adducin N-terminal" evidence="3">
    <location>
        <begin position="12"/>
        <end position="151"/>
    </location>
</feature>
<evidence type="ECO:0000259" key="3">
    <source>
        <dbReference type="Pfam" id="PF00596"/>
    </source>
</evidence>
<sequence>MAPATVSSMDDVIECWVFNAEPCEPNSPNGYAERHIHSEIYKRHDDIYAVVHSHSEAFIPYTITGVGLKAYNHMAGFLGSDAVPVCDIAQYYEDEDGKDLLVRNKHIGNKLAEYFDGGNKVTLVRSHGFTVIAESIEEVVLRATHAQKNAAI</sequence>
<evidence type="ECO:0000256" key="1">
    <source>
        <dbReference type="ARBA" id="ARBA00022723"/>
    </source>
</evidence>
<name>A0AAJ0MDT5_9PEZI</name>
<dbReference type="PANTHER" id="PTHR22789">
    <property type="entry name" value="FUCULOSE PHOSPHATE ALDOLASE"/>
    <property type="match status" value="1"/>
</dbReference>
<dbReference type="InterPro" id="IPR050197">
    <property type="entry name" value="Aldolase_class_II_sugar_metab"/>
</dbReference>
<dbReference type="GO" id="GO:0019323">
    <property type="term" value="P:pentose catabolic process"/>
    <property type="evidence" value="ECO:0007669"/>
    <property type="project" value="TreeGrafter"/>
</dbReference>
<dbReference type="Pfam" id="PF00596">
    <property type="entry name" value="Aldolase_II"/>
    <property type="match status" value="1"/>
</dbReference>
<dbReference type="PANTHER" id="PTHR22789:SF0">
    <property type="entry name" value="3-OXO-TETRONATE 4-PHOSPHATE DECARBOXYLASE-RELATED"/>
    <property type="match status" value="1"/>
</dbReference>
<keyword evidence="5" id="KW-1185">Reference proteome</keyword>
<dbReference type="GO" id="GO:0005829">
    <property type="term" value="C:cytosol"/>
    <property type="evidence" value="ECO:0007669"/>
    <property type="project" value="TreeGrafter"/>
</dbReference>
<comment type="caution">
    <text evidence="4">The sequence shown here is derived from an EMBL/GenBank/DDBJ whole genome shotgun (WGS) entry which is preliminary data.</text>
</comment>
<gene>
    <name evidence="4" type="ORF">B0T25DRAFT_192749</name>
</gene>
<dbReference type="AlphaFoldDB" id="A0AAJ0MDT5"/>
<proteinExistence type="predicted"/>
<evidence type="ECO:0000313" key="4">
    <source>
        <dbReference type="EMBL" id="KAK3352793.1"/>
    </source>
</evidence>
<keyword evidence="1" id="KW-0479">Metal-binding</keyword>
<accession>A0AAJ0MDT5</accession>
<dbReference type="InterPro" id="IPR036409">
    <property type="entry name" value="Aldolase_II/adducin_N_sf"/>
</dbReference>
<dbReference type="Proteomes" id="UP001275084">
    <property type="component" value="Unassembled WGS sequence"/>
</dbReference>
<dbReference type="GO" id="GO:0046872">
    <property type="term" value="F:metal ion binding"/>
    <property type="evidence" value="ECO:0007669"/>
    <property type="project" value="UniProtKB-KW"/>
</dbReference>
<evidence type="ECO:0000313" key="5">
    <source>
        <dbReference type="Proteomes" id="UP001275084"/>
    </source>
</evidence>
<reference evidence="4" key="1">
    <citation type="journal article" date="2023" name="Mol. Phylogenet. Evol.">
        <title>Genome-scale phylogeny and comparative genomics of the fungal order Sordariales.</title>
        <authorList>
            <person name="Hensen N."/>
            <person name="Bonometti L."/>
            <person name="Westerberg I."/>
            <person name="Brannstrom I.O."/>
            <person name="Guillou S."/>
            <person name="Cros-Aarteil S."/>
            <person name="Calhoun S."/>
            <person name="Haridas S."/>
            <person name="Kuo A."/>
            <person name="Mondo S."/>
            <person name="Pangilinan J."/>
            <person name="Riley R."/>
            <person name="LaButti K."/>
            <person name="Andreopoulos B."/>
            <person name="Lipzen A."/>
            <person name="Chen C."/>
            <person name="Yan M."/>
            <person name="Daum C."/>
            <person name="Ng V."/>
            <person name="Clum A."/>
            <person name="Steindorff A."/>
            <person name="Ohm R.A."/>
            <person name="Martin F."/>
            <person name="Silar P."/>
            <person name="Natvig D.O."/>
            <person name="Lalanne C."/>
            <person name="Gautier V."/>
            <person name="Ament-Velasquez S.L."/>
            <person name="Kruys A."/>
            <person name="Hutchinson M.I."/>
            <person name="Powell A.J."/>
            <person name="Barry K."/>
            <person name="Miller A.N."/>
            <person name="Grigoriev I.V."/>
            <person name="Debuchy R."/>
            <person name="Gladieux P."/>
            <person name="Hiltunen Thoren M."/>
            <person name="Johannesson H."/>
        </authorList>
    </citation>
    <scope>NUCLEOTIDE SEQUENCE</scope>
    <source>
        <strain evidence="4">CBS 955.72</strain>
    </source>
</reference>
<reference evidence="4" key="2">
    <citation type="submission" date="2023-06" db="EMBL/GenBank/DDBJ databases">
        <authorList>
            <consortium name="Lawrence Berkeley National Laboratory"/>
            <person name="Haridas S."/>
            <person name="Hensen N."/>
            <person name="Bonometti L."/>
            <person name="Westerberg I."/>
            <person name="Brannstrom I.O."/>
            <person name="Guillou S."/>
            <person name="Cros-Aarteil S."/>
            <person name="Calhoun S."/>
            <person name="Kuo A."/>
            <person name="Mondo S."/>
            <person name="Pangilinan J."/>
            <person name="Riley R."/>
            <person name="Labutti K."/>
            <person name="Andreopoulos B."/>
            <person name="Lipzen A."/>
            <person name="Chen C."/>
            <person name="Yanf M."/>
            <person name="Daum C."/>
            <person name="Ng V."/>
            <person name="Clum A."/>
            <person name="Steindorff A."/>
            <person name="Ohm R."/>
            <person name="Martin F."/>
            <person name="Silar P."/>
            <person name="Natvig D."/>
            <person name="Lalanne C."/>
            <person name="Gautier V."/>
            <person name="Ament-Velasquez S.L."/>
            <person name="Kruys A."/>
            <person name="Hutchinson M.I."/>
            <person name="Powell A.J."/>
            <person name="Barry K."/>
            <person name="Miller A.N."/>
            <person name="Grigoriev I.V."/>
            <person name="Debuchy R."/>
            <person name="Gladieux P."/>
            <person name="Thoren M.H."/>
            <person name="Johannesson H."/>
        </authorList>
    </citation>
    <scope>NUCLEOTIDE SEQUENCE</scope>
    <source>
        <strain evidence="4">CBS 955.72</strain>
    </source>
</reference>
<dbReference type="SUPFAM" id="SSF53639">
    <property type="entry name" value="AraD/HMP-PK domain-like"/>
    <property type="match status" value="1"/>
</dbReference>
<organism evidence="4 5">
    <name type="scientific">Lasiosphaeria hispida</name>
    <dbReference type="NCBI Taxonomy" id="260671"/>
    <lineage>
        <taxon>Eukaryota</taxon>
        <taxon>Fungi</taxon>
        <taxon>Dikarya</taxon>
        <taxon>Ascomycota</taxon>
        <taxon>Pezizomycotina</taxon>
        <taxon>Sordariomycetes</taxon>
        <taxon>Sordariomycetidae</taxon>
        <taxon>Sordariales</taxon>
        <taxon>Lasiosphaeriaceae</taxon>
        <taxon>Lasiosphaeria</taxon>
    </lineage>
</organism>
<keyword evidence="2" id="KW-0456">Lyase</keyword>
<dbReference type="EMBL" id="JAUIQD010000004">
    <property type="protein sequence ID" value="KAK3352793.1"/>
    <property type="molecule type" value="Genomic_DNA"/>
</dbReference>
<protein>
    <submittedName>
        <fullName evidence="4">Class II aldolase/adducin N-terminal</fullName>
    </submittedName>
</protein>
<dbReference type="GO" id="GO:0016832">
    <property type="term" value="F:aldehyde-lyase activity"/>
    <property type="evidence" value="ECO:0007669"/>
    <property type="project" value="TreeGrafter"/>
</dbReference>
<dbReference type="InterPro" id="IPR001303">
    <property type="entry name" value="Aldolase_II/adducin_N"/>
</dbReference>
<dbReference type="Gene3D" id="3.40.225.10">
    <property type="entry name" value="Class II aldolase/adducin N-terminal domain"/>
    <property type="match status" value="1"/>
</dbReference>